<dbReference type="Proteomes" id="UP000828390">
    <property type="component" value="Unassembled WGS sequence"/>
</dbReference>
<reference evidence="1" key="2">
    <citation type="submission" date="2020-11" db="EMBL/GenBank/DDBJ databases">
        <authorList>
            <person name="McCartney M.A."/>
            <person name="Auch B."/>
            <person name="Kono T."/>
            <person name="Mallez S."/>
            <person name="Becker A."/>
            <person name="Gohl D.M."/>
            <person name="Silverstein K.A.T."/>
            <person name="Koren S."/>
            <person name="Bechman K.B."/>
            <person name="Herman A."/>
            <person name="Abrahante J.E."/>
            <person name="Garbe J."/>
        </authorList>
    </citation>
    <scope>NUCLEOTIDE SEQUENCE</scope>
    <source>
        <strain evidence="1">Duluth1</strain>
        <tissue evidence="1">Whole animal</tissue>
    </source>
</reference>
<sequence length="54" mass="6192">MFSPLYFQVQVDDQVVFESIKSHGQYLHVSKNVLGTVSVYSKKSVFRIENVLIS</sequence>
<organism evidence="1 2">
    <name type="scientific">Dreissena polymorpha</name>
    <name type="common">Zebra mussel</name>
    <name type="synonym">Mytilus polymorpha</name>
    <dbReference type="NCBI Taxonomy" id="45954"/>
    <lineage>
        <taxon>Eukaryota</taxon>
        <taxon>Metazoa</taxon>
        <taxon>Spiralia</taxon>
        <taxon>Lophotrochozoa</taxon>
        <taxon>Mollusca</taxon>
        <taxon>Bivalvia</taxon>
        <taxon>Autobranchia</taxon>
        <taxon>Heteroconchia</taxon>
        <taxon>Euheterodonta</taxon>
        <taxon>Imparidentia</taxon>
        <taxon>Neoheterodontei</taxon>
        <taxon>Myida</taxon>
        <taxon>Dreissenoidea</taxon>
        <taxon>Dreissenidae</taxon>
        <taxon>Dreissena</taxon>
    </lineage>
</organism>
<proteinExistence type="predicted"/>
<comment type="caution">
    <text evidence="1">The sequence shown here is derived from an EMBL/GenBank/DDBJ whole genome shotgun (WGS) entry which is preliminary data.</text>
</comment>
<accession>A0A9D4DBI6</accession>
<gene>
    <name evidence="1" type="ORF">DPMN_048893</name>
</gene>
<reference evidence="1" key="1">
    <citation type="journal article" date="2019" name="bioRxiv">
        <title>The Genome of the Zebra Mussel, Dreissena polymorpha: A Resource for Invasive Species Research.</title>
        <authorList>
            <person name="McCartney M.A."/>
            <person name="Auch B."/>
            <person name="Kono T."/>
            <person name="Mallez S."/>
            <person name="Zhang Y."/>
            <person name="Obille A."/>
            <person name="Becker A."/>
            <person name="Abrahante J.E."/>
            <person name="Garbe J."/>
            <person name="Badalamenti J.P."/>
            <person name="Herman A."/>
            <person name="Mangelson H."/>
            <person name="Liachko I."/>
            <person name="Sullivan S."/>
            <person name="Sone E.D."/>
            <person name="Koren S."/>
            <person name="Silverstein K.A.T."/>
            <person name="Beckman K.B."/>
            <person name="Gohl D.M."/>
        </authorList>
    </citation>
    <scope>NUCLEOTIDE SEQUENCE</scope>
    <source>
        <strain evidence="1">Duluth1</strain>
        <tissue evidence="1">Whole animal</tissue>
    </source>
</reference>
<evidence type="ECO:0000313" key="2">
    <source>
        <dbReference type="Proteomes" id="UP000828390"/>
    </source>
</evidence>
<name>A0A9D4DBI6_DREPO</name>
<dbReference type="EMBL" id="JAIWYP010000011">
    <property type="protein sequence ID" value="KAH3742157.1"/>
    <property type="molecule type" value="Genomic_DNA"/>
</dbReference>
<evidence type="ECO:0000313" key="1">
    <source>
        <dbReference type="EMBL" id="KAH3742157.1"/>
    </source>
</evidence>
<keyword evidence="2" id="KW-1185">Reference proteome</keyword>
<dbReference type="AlphaFoldDB" id="A0A9D4DBI6"/>
<protein>
    <submittedName>
        <fullName evidence="1">Uncharacterized protein</fullName>
    </submittedName>
</protein>